<dbReference type="EMBL" id="JZDQ02000021">
    <property type="protein sequence ID" value="OIJ25857.1"/>
    <property type="molecule type" value="Genomic_DNA"/>
</dbReference>
<protein>
    <recommendedName>
        <fullName evidence="12">Phosphatidylglycerol lysyltransferase C-terminal domain-containing protein</fullName>
    </recommendedName>
</protein>
<evidence type="ECO:0000313" key="11">
    <source>
        <dbReference type="Proteomes" id="UP000033772"/>
    </source>
</evidence>
<proteinExistence type="predicted"/>
<sequence length="595" mass="63507">MAHRRASRALRTLQSPRAVSNVVLGVGIVTLLGVLAPDLARRTDLVENMVPDVFPAAATTGSLAIGVILLVLARSLRRGKHRAWLIATVLVAVDTVFQVVRALSLVEALLCALLTALLISARRNFAARPDPRSRLRLLAVVLLGPVVATGVGYGWLAIATRGQLADTTGSERLLQALLGLAGIPGPIDFVSDIAAARSAVGLAVLGAALLLVALLVAVQPADGPHHLTDDEESRVRGLLAKWGWVDSLSYFATRGDRSVIFSPCGQAAMSYRVVGSTSLSAGDPVGNPSAWPGAIGAWLDEARSYGWTPANLGSSERGATALCKAGLNVLELGDEAIVHLSEFSLEGRSMRGVRQAVSRTRRAGVTADCVRVKDLAAETLELVRERADAWREGEVERGFSMALGRFGDPADGDALLVLARDGDGDLVGLLHFVPWGDDALSLDLMRRSRDSENGVIELMVATLCQWAPDLGISKISLNFAVFRSVFAHGERLGAGPYVRAWRAVLLWASRFAQIESLYRANAKYHPEWAPRFIAYEGPSDIPTVATAALRAEAFLALPTWLRLPGRKAPEIEPDAPAAGHEVTRPAPGRSPAVRR</sequence>
<feature type="region of interest" description="Disordered" evidence="6">
    <location>
        <begin position="571"/>
        <end position="595"/>
    </location>
</feature>
<evidence type="ECO:0000256" key="1">
    <source>
        <dbReference type="ARBA" id="ARBA00004651"/>
    </source>
</evidence>
<dbReference type="PANTHER" id="PTHR34697:SF2">
    <property type="entry name" value="PHOSPHATIDYLGLYCEROL LYSYLTRANSFERASE"/>
    <property type="match status" value="1"/>
</dbReference>
<evidence type="ECO:0000256" key="2">
    <source>
        <dbReference type="ARBA" id="ARBA00022475"/>
    </source>
</evidence>
<dbReference type="InterPro" id="IPR016181">
    <property type="entry name" value="Acyl_CoA_acyltransferase"/>
</dbReference>
<dbReference type="InterPro" id="IPR024320">
    <property type="entry name" value="LPG_synthase_C"/>
</dbReference>
<keyword evidence="11" id="KW-1185">Reference proteome</keyword>
<keyword evidence="5 7" id="KW-0472">Membrane</keyword>
<dbReference type="STRING" id="1844.UG56_015905"/>
<evidence type="ECO:0000256" key="6">
    <source>
        <dbReference type="SAM" id="MobiDB-lite"/>
    </source>
</evidence>
<name>A0A1J4N5X0_9ACTN</name>
<feature type="transmembrane region" description="Helical" evidence="7">
    <location>
        <begin position="137"/>
        <end position="158"/>
    </location>
</feature>
<dbReference type="GO" id="GO:0016755">
    <property type="term" value="F:aminoacyltransferase activity"/>
    <property type="evidence" value="ECO:0007669"/>
    <property type="project" value="TreeGrafter"/>
</dbReference>
<feature type="transmembrane region" description="Helical" evidence="7">
    <location>
        <begin position="21"/>
        <end position="41"/>
    </location>
</feature>
<dbReference type="Pfam" id="PF09924">
    <property type="entry name" value="LPG_synthase_C"/>
    <property type="match status" value="1"/>
</dbReference>
<evidence type="ECO:0008006" key="12">
    <source>
        <dbReference type="Google" id="ProtNLM"/>
    </source>
</evidence>
<dbReference type="PANTHER" id="PTHR34697">
    <property type="entry name" value="PHOSPHATIDYLGLYCEROL LYSYLTRANSFERASE"/>
    <property type="match status" value="1"/>
</dbReference>
<evidence type="ECO:0000259" key="9">
    <source>
        <dbReference type="Pfam" id="PF16995"/>
    </source>
</evidence>
<feature type="transmembrane region" description="Helical" evidence="7">
    <location>
        <begin position="198"/>
        <end position="218"/>
    </location>
</feature>
<dbReference type="RefSeq" id="WP_052694018.1">
    <property type="nucleotide sequence ID" value="NZ_JZDQ02000021.1"/>
</dbReference>
<dbReference type="OrthoDB" id="9801152at2"/>
<gene>
    <name evidence="10" type="ORF">UG56_015905</name>
</gene>
<evidence type="ECO:0000256" key="3">
    <source>
        <dbReference type="ARBA" id="ARBA00022692"/>
    </source>
</evidence>
<feature type="transmembrane region" description="Helical" evidence="7">
    <location>
        <begin position="106"/>
        <end position="125"/>
    </location>
</feature>
<organism evidence="10 11">
    <name type="scientific">Nocardioides luteus</name>
    <dbReference type="NCBI Taxonomy" id="1844"/>
    <lineage>
        <taxon>Bacteria</taxon>
        <taxon>Bacillati</taxon>
        <taxon>Actinomycetota</taxon>
        <taxon>Actinomycetes</taxon>
        <taxon>Propionibacteriales</taxon>
        <taxon>Nocardioidaceae</taxon>
        <taxon>Nocardioides</taxon>
    </lineage>
</organism>
<feature type="domain" description="Lysyl-tRNA synthetase N-terminal transmembrane region" evidence="9">
    <location>
        <begin position="14"/>
        <end position="216"/>
    </location>
</feature>
<dbReference type="AlphaFoldDB" id="A0A1J4N5X0"/>
<keyword evidence="4 7" id="KW-1133">Transmembrane helix</keyword>
<dbReference type="InterPro" id="IPR051211">
    <property type="entry name" value="PG_lysyltransferase"/>
</dbReference>
<evidence type="ECO:0000259" key="8">
    <source>
        <dbReference type="Pfam" id="PF09924"/>
    </source>
</evidence>
<comment type="subcellular location">
    <subcellularLocation>
        <location evidence="1">Cell membrane</location>
        <topology evidence="1">Multi-pass membrane protein</topology>
    </subcellularLocation>
</comment>
<reference evidence="10" key="1">
    <citation type="submission" date="2016-10" db="EMBL/GenBank/DDBJ databases">
        <title>Draft Genome Sequence of Nocardioides luteus Strain BAFB, an Alkane-Degrading Bacterium Isolated from JP-7 Polluted Soil.</title>
        <authorList>
            <person name="Brown L."/>
            <person name="Ruiz O.N."/>
            <person name="Gunasekera T."/>
        </authorList>
    </citation>
    <scope>NUCLEOTIDE SEQUENCE [LARGE SCALE GENOMIC DNA]</scope>
    <source>
        <strain evidence="10">BAFB</strain>
    </source>
</reference>
<dbReference type="GO" id="GO:0005886">
    <property type="term" value="C:plasma membrane"/>
    <property type="evidence" value="ECO:0007669"/>
    <property type="project" value="UniProtKB-SubCell"/>
</dbReference>
<dbReference type="Proteomes" id="UP000033772">
    <property type="component" value="Unassembled WGS sequence"/>
</dbReference>
<evidence type="ECO:0000313" key="10">
    <source>
        <dbReference type="EMBL" id="OIJ25857.1"/>
    </source>
</evidence>
<evidence type="ECO:0000256" key="5">
    <source>
        <dbReference type="ARBA" id="ARBA00023136"/>
    </source>
</evidence>
<feature type="transmembrane region" description="Helical" evidence="7">
    <location>
        <begin position="53"/>
        <end position="72"/>
    </location>
</feature>
<evidence type="ECO:0000256" key="7">
    <source>
        <dbReference type="SAM" id="Phobius"/>
    </source>
</evidence>
<dbReference type="SUPFAM" id="SSF55729">
    <property type="entry name" value="Acyl-CoA N-acyltransferases (Nat)"/>
    <property type="match status" value="1"/>
</dbReference>
<accession>A0A1J4N5X0</accession>
<dbReference type="InterPro" id="IPR031553">
    <property type="entry name" value="tRNA-synt_2_TM"/>
</dbReference>
<keyword evidence="2" id="KW-1003">Cell membrane</keyword>
<keyword evidence="3 7" id="KW-0812">Transmembrane</keyword>
<comment type="caution">
    <text evidence="10">The sequence shown here is derived from an EMBL/GenBank/DDBJ whole genome shotgun (WGS) entry which is preliminary data.</text>
</comment>
<dbReference type="Pfam" id="PF16995">
    <property type="entry name" value="tRNA-synt_2_TM"/>
    <property type="match status" value="1"/>
</dbReference>
<feature type="transmembrane region" description="Helical" evidence="7">
    <location>
        <begin position="84"/>
        <end position="100"/>
    </location>
</feature>
<feature type="domain" description="Phosphatidylglycerol lysyltransferase C-terminal" evidence="8">
    <location>
        <begin position="238"/>
        <end position="535"/>
    </location>
</feature>
<dbReference type="GO" id="GO:0055091">
    <property type="term" value="P:phospholipid homeostasis"/>
    <property type="evidence" value="ECO:0007669"/>
    <property type="project" value="TreeGrafter"/>
</dbReference>
<feature type="transmembrane region" description="Helical" evidence="7">
    <location>
        <begin position="173"/>
        <end position="191"/>
    </location>
</feature>
<evidence type="ECO:0000256" key="4">
    <source>
        <dbReference type="ARBA" id="ARBA00022989"/>
    </source>
</evidence>